<dbReference type="EMBL" id="CM042049">
    <property type="protein sequence ID" value="KAI3745841.1"/>
    <property type="molecule type" value="Genomic_DNA"/>
</dbReference>
<reference evidence="1 2" key="2">
    <citation type="journal article" date="2022" name="Mol. Ecol. Resour.">
        <title>The genomes of chicory, endive, great burdock and yacon provide insights into Asteraceae paleo-polyploidization history and plant inulin production.</title>
        <authorList>
            <person name="Fan W."/>
            <person name="Wang S."/>
            <person name="Wang H."/>
            <person name="Wang A."/>
            <person name="Jiang F."/>
            <person name="Liu H."/>
            <person name="Zhao H."/>
            <person name="Xu D."/>
            <person name="Zhang Y."/>
        </authorList>
    </citation>
    <scope>NUCLEOTIDE SEQUENCE [LARGE SCALE GENOMIC DNA]</scope>
    <source>
        <strain evidence="2">cv. Niubang</strain>
    </source>
</reference>
<gene>
    <name evidence="1" type="ORF">L6452_08252</name>
</gene>
<sequence length="743" mass="85793">MVPIKKHLGYMISCKKHLRDMGTKRKDLDDKRVNVEEHKNRNKSNNLEVPAEVDGWLEKVRKIDEKAASISVDVGSCFNIKRRHKLGWKSFKIIEEINTLIQENNMINWTDHRIPLGKVNSNKASTSTPSKLSKNLFALEIEFFDNNALPKNMSFKKLERFKISLGCFLKDDDGPNRHSYENTLMLVIGKCELLDSRMKQLLEKTEVIHLQVNDLNNLIDGLLHHQRSSFYNLRVLEICECDNLRYLFTVYVANGLMKLERLRVLSCPVLETLVDGERGELGVIKFQSLKFLSLGNLPELLSLCNVVNVIELPQLEELILYNLPNFTSIYPYYYESTTSSMSNDISTVQPFLNKEVVIPKLEKLHIRNMENLKKIWPCEFNSSEEVNDCILREIRVEECDSVVNLFPSNPMSLLHHLEELEVNYCGSIEVLFNIDLRCVGKNEEVGSCLRSIRVLDAENLREVWRLKGANDSGHVINGFQAIETIFITGCKRFRNVFTPTTTNFNMRALIELSIRDCGENEKTVEMVNSGQEQEINVAFRSSLIHTFHNLHNLRIYNYKRAEVEVMFEIESPSSRELATTPQSNQQPLLLPYLKGLYLSEMEIMSHVWKCNWNKFLIPQKQQPEGSCSSFHNLTTISLCRCINIKYLFSLLMAKLLSNLKDIHIWECDVIEEVVSNRDDEDEELVASTNTRTILFPRLDMLNLHQLPNLKRIGGGKEISSTTPIHDQSKLEDEDKDEDEDDDI</sequence>
<proteinExistence type="predicted"/>
<reference evidence="2" key="1">
    <citation type="journal article" date="2022" name="Mol. Ecol. Resour.">
        <title>The genomes of chicory, endive, great burdock and yacon provide insights into Asteraceae palaeo-polyploidization history and plant inulin production.</title>
        <authorList>
            <person name="Fan W."/>
            <person name="Wang S."/>
            <person name="Wang H."/>
            <person name="Wang A."/>
            <person name="Jiang F."/>
            <person name="Liu H."/>
            <person name="Zhao H."/>
            <person name="Xu D."/>
            <person name="Zhang Y."/>
        </authorList>
    </citation>
    <scope>NUCLEOTIDE SEQUENCE [LARGE SCALE GENOMIC DNA]</scope>
    <source>
        <strain evidence="2">cv. Niubang</strain>
    </source>
</reference>
<name>A0ACB9DHU4_ARCLA</name>
<keyword evidence="2" id="KW-1185">Reference proteome</keyword>
<accession>A0ACB9DHU4</accession>
<evidence type="ECO:0000313" key="1">
    <source>
        <dbReference type="EMBL" id="KAI3745841.1"/>
    </source>
</evidence>
<dbReference type="Proteomes" id="UP001055879">
    <property type="component" value="Linkage Group LG03"/>
</dbReference>
<evidence type="ECO:0000313" key="2">
    <source>
        <dbReference type="Proteomes" id="UP001055879"/>
    </source>
</evidence>
<comment type="caution">
    <text evidence="1">The sequence shown here is derived from an EMBL/GenBank/DDBJ whole genome shotgun (WGS) entry which is preliminary data.</text>
</comment>
<protein>
    <submittedName>
        <fullName evidence="1">Uncharacterized protein</fullName>
    </submittedName>
</protein>
<organism evidence="1 2">
    <name type="scientific">Arctium lappa</name>
    <name type="common">Greater burdock</name>
    <name type="synonym">Lappa major</name>
    <dbReference type="NCBI Taxonomy" id="4217"/>
    <lineage>
        <taxon>Eukaryota</taxon>
        <taxon>Viridiplantae</taxon>
        <taxon>Streptophyta</taxon>
        <taxon>Embryophyta</taxon>
        <taxon>Tracheophyta</taxon>
        <taxon>Spermatophyta</taxon>
        <taxon>Magnoliopsida</taxon>
        <taxon>eudicotyledons</taxon>
        <taxon>Gunneridae</taxon>
        <taxon>Pentapetalae</taxon>
        <taxon>asterids</taxon>
        <taxon>campanulids</taxon>
        <taxon>Asterales</taxon>
        <taxon>Asteraceae</taxon>
        <taxon>Carduoideae</taxon>
        <taxon>Cardueae</taxon>
        <taxon>Arctiinae</taxon>
        <taxon>Arctium</taxon>
    </lineage>
</organism>